<dbReference type="SMART" id="SM00220">
    <property type="entry name" value="S_TKc"/>
    <property type="match status" value="2"/>
</dbReference>
<dbReference type="InterPro" id="IPR017441">
    <property type="entry name" value="Protein_kinase_ATP_BS"/>
</dbReference>
<evidence type="ECO:0000256" key="2">
    <source>
        <dbReference type="ARBA" id="ARBA00012513"/>
    </source>
</evidence>
<evidence type="ECO:0000256" key="5">
    <source>
        <dbReference type="ARBA" id="ARBA00022692"/>
    </source>
</evidence>
<dbReference type="InterPro" id="IPR000719">
    <property type="entry name" value="Prot_kinase_dom"/>
</dbReference>
<feature type="domain" description="Protein kinase" evidence="18">
    <location>
        <begin position="1024"/>
        <end position="1311"/>
    </location>
</feature>
<accession>A0A8J5ZI54</accession>
<keyword evidence="10 16" id="KW-1133">Transmembrane helix</keyword>
<feature type="binding site" evidence="15">
    <location>
        <position position="1052"/>
    </location>
    <ligand>
        <name>ATP</name>
        <dbReference type="ChEBI" id="CHEBI:30616"/>
    </ligand>
</feature>
<dbReference type="GO" id="GO:0030247">
    <property type="term" value="F:polysaccharide binding"/>
    <property type="evidence" value="ECO:0007669"/>
    <property type="project" value="InterPro"/>
</dbReference>
<proteinExistence type="predicted"/>
<dbReference type="EMBL" id="JAHUZN010000001">
    <property type="protein sequence ID" value="KAG8502425.1"/>
    <property type="molecule type" value="Genomic_DNA"/>
</dbReference>
<evidence type="ECO:0000313" key="20">
    <source>
        <dbReference type="Proteomes" id="UP000701853"/>
    </source>
</evidence>
<name>A0A8J5ZI54_9ROSI</name>
<dbReference type="FunFam" id="3.30.200.20:FF:000178">
    <property type="entry name" value="serine/threonine-protein kinase PBS1-like"/>
    <property type="match status" value="2"/>
</dbReference>
<dbReference type="InterPro" id="IPR025287">
    <property type="entry name" value="WAK_GUB"/>
</dbReference>
<sequence length="1337" mass="148698">MPLFLSATSYPPLVFFTIILLSVQVPPLLSSSNEHYVGCSKQFHCGKIKNVSYPFWGGDRPEYCGQPGLKLTCLEDEETQITIMSVSYKVIEININLQAFTVARIDYLHSLCPQTLLNTTLNFNLLSYAWNLENITLYYHCPLISNISSGFPSLFNCSTSNGTDMVNYYVIASVLGNLSTEVKYGLRSCDSHVIVPAFYTAVETIKRNPTPDTLDLPLGNGFGLKWDANIASKCEDCNGSGGRCGYNNSLNQFTCYCPNHSDALTCLQSGSSAGTSLKIKLIIGFTVVGATVMVVCFMMFAFRLKKGSWSSGMLMNLQRNKRKNSERIEAFIMRYGSDLAPKRYSYSDIKKITKSFKDKLGEGGFGSVYKGKLPGGRLVAVKVLSESREDGEEFINEVASISRTSHVNVVTFLGFCYESSIRALLYEFMPNGSLDKYIYHHRSPDKSCILDRKTMFEIAVGVARGLEYLHRGCNTRILHLDIKPHNILLDENFVPRISDFGLAKLCERKGSILSSITARGTIGYIAPELFCRNFGGVSYKSDVYSYGMMVLEMVGAKENIHVGGSLTSEMNFPSWIYEHLEQEAFNLEGITVEDEEITRKMIIVSLWCIQTNPSDRPSMTKVLEMLQGNLQSLAIPPRPFLFSPQRSPPNSLMKIFAKFSLKLVLLPNNMASFNISATSSSLLFFIIIILLLVQVPTLLSSSNDNYMVCSKPFHCGNIKNVSYPFWGGDRPENCGQPGLKLTCLEDEETQITIMSVSYKVIEINMDIQAFTVARTDYLHNLCPQTLLNTTLNFKLLSYAWNLENITLYYHCPLISNISSGFPSLFNCSTSNGTDMVNYYVIASVLGNLSTEVKDGLRSCDSHVIVPAFYTAVETIKSNPTPDTLVLPLGNGFGLKWDANIASKCEDCNGSGGRCGYNKSSNQFTCYCPNHTDASTCLLSGSSEGTGLKIKLIIGFAVVGVTALVVCLVVFALKLKKGSLSSGKLMNLRRHISKNTERVEAFIMRYGSELAPKRYTYSDIKKITKSFKDKLGEGGFGTVYKGKLPDGRLVAVKVLCESREDGEEFINEVASISRTSHVNVVTFLGFCYEHSMRALFYEFMPNGSLDKFIYQHGSPNKICTLNRKTLFEIAVGIARGLEYLHRGCNTRILHLDIKPHNILLDENFVPKISDFGLAKLCERKESILSSITARGTIGYIAPELFCRNFGGISYKSDVYSYGMMVLEMVGAKENVHVGGSLTSEMNFHSWIYKHLPQEAFNLEGITAEDEEITKKMIIVSLWCIQTNPSDRPSMTKVLEMLQGNLQSLAIPPRPFLFSPQQSPPNTSSTISLFASSITMNTK</sequence>
<keyword evidence="5 16" id="KW-0812">Transmembrane</keyword>
<comment type="catalytic activity">
    <reaction evidence="14">
        <text>L-seryl-[protein] + ATP = O-phospho-L-seryl-[protein] + ADP + H(+)</text>
        <dbReference type="Rhea" id="RHEA:17989"/>
        <dbReference type="Rhea" id="RHEA-COMP:9863"/>
        <dbReference type="Rhea" id="RHEA-COMP:11604"/>
        <dbReference type="ChEBI" id="CHEBI:15378"/>
        <dbReference type="ChEBI" id="CHEBI:29999"/>
        <dbReference type="ChEBI" id="CHEBI:30616"/>
        <dbReference type="ChEBI" id="CHEBI:83421"/>
        <dbReference type="ChEBI" id="CHEBI:456216"/>
        <dbReference type="EC" id="2.7.11.1"/>
    </reaction>
</comment>
<organism evidence="19 20">
    <name type="scientific">Gossypium anomalum</name>
    <dbReference type="NCBI Taxonomy" id="47600"/>
    <lineage>
        <taxon>Eukaryota</taxon>
        <taxon>Viridiplantae</taxon>
        <taxon>Streptophyta</taxon>
        <taxon>Embryophyta</taxon>
        <taxon>Tracheophyta</taxon>
        <taxon>Spermatophyta</taxon>
        <taxon>Magnoliopsida</taxon>
        <taxon>eudicotyledons</taxon>
        <taxon>Gunneridae</taxon>
        <taxon>Pentapetalae</taxon>
        <taxon>rosids</taxon>
        <taxon>malvids</taxon>
        <taxon>Malvales</taxon>
        <taxon>Malvaceae</taxon>
        <taxon>Malvoideae</taxon>
        <taxon>Gossypium</taxon>
    </lineage>
</organism>
<comment type="subcellular location">
    <subcellularLocation>
        <location evidence="1">Membrane</location>
        <topology evidence="1">Single-pass type I membrane protein</topology>
    </subcellularLocation>
</comment>
<feature type="chain" id="PRO_5035212303" description="non-specific serine/threonine protein kinase" evidence="17">
    <location>
        <begin position="31"/>
        <end position="1337"/>
    </location>
</feature>
<dbReference type="InterPro" id="IPR045874">
    <property type="entry name" value="LRK10/LRL21-25-like"/>
</dbReference>
<feature type="transmembrane region" description="Helical" evidence="16">
    <location>
        <begin position="951"/>
        <end position="972"/>
    </location>
</feature>
<evidence type="ECO:0000256" key="14">
    <source>
        <dbReference type="ARBA" id="ARBA00048679"/>
    </source>
</evidence>
<feature type="binding site" evidence="15">
    <location>
        <position position="382"/>
    </location>
    <ligand>
        <name>ATP</name>
        <dbReference type="ChEBI" id="CHEBI:30616"/>
    </ligand>
</feature>
<dbReference type="Pfam" id="PF00069">
    <property type="entry name" value="Pkinase"/>
    <property type="match status" value="2"/>
</dbReference>
<keyword evidence="11 16" id="KW-0472">Membrane</keyword>
<evidence type="ECO:0000256" key="6">
    <source>
        <dbReference type="ARBA" id="ARBA00022729"/>
    </source>
</evidence>
<dbReference type="PROSITE" id="PS00108">
    <property type="entry name" value="PROTEIN_KINASE_ST"/>
    <property type="match status" value="2"/>
</dbReference>
<dbReference type="Proteomes" id="UP000701853">
    <property type="component" value="Chromosome 1"/>
</dbReference>
<dbReference type="Pfam" id="PF13947">
    <property type="entry name" value="GUB_WAK_bind"/>
    <property type="match status" value="2"/>
</dbReference>
<dbReference type="Gene3D" id="1.10.510.10">
    <property type="entry name" value="Transferase(Phosphotransferase) domain 1"/>
    <property type="match status" value="2"/>
</dbReference>
<dbReference type="InterPro" id="IPR008271">
    <property type="entry name" value="Ser/Thr_kinase_AS"/>
</dbReference>
<feature type="signal peptide" evidence="17">
    <location>
        <begin position="1"/>
        <end position="30"/>
    </location>
</feature>
<protein>
    <recommendedName>
        <fullName evidence="2">non-specific serine/threonine protein kinase</fullName>
        <ecNumber evidence="2">2.7.11.1</ecNumber>
    </recommendedName>
</protein>
<keyword evidence="4" id="KW-0808">Transferase</keyword>
<evidence type="ECO:0000256" key="12">
    <source>
        <dbReference type="ARBA" id="ARBA00023180"/>
    </source>
</evidence>
<evidence type="ECO:0000256" key="15">
    <source>
        <dbReference type="PROSITE-ProRule" id="PRU10141"/>
    </source>
</evidence>
<evidence type="ECO:0000256" key="4">
    <source>
        <dbReference type="ARBA" id="ARBA00022679"/>
    </source>
</evidence>
<dbReference type="InterPro" id="IPR032872">
    <property type="entry name" value="WAK_assoc_C"/>
</dbReference>
<evidence type="ECO:0000256" key="16">
    <source>
        <dbReference type="SAM" id="Phobius"/>
    </source>
</evidence>
<dbReference type="PANTHER" id="PTHR27009">
    <property type="entry name" value="RUST RESISTANCE KINASE LR10-RELATED"/>
    <property type="match status" value="1"/>
</dbReference>
<comment type="caution">
    <text evidence="19">The sequence shown here is derived from an EMBL/GenBank/DDBJ whole genome shotgun (WGS) entry which is preliminary data.</text>
</comment>
<dbReference type="InterPro" id="IPR011009">
    <property type="entry name" value="Kinase-like_dom_sf"/>
</dbReference>
<dbReference type="GO" id="GO:0016020">
    <property type="term" value="C:membrane"/>
    <property type="evidence" value="ECO:0007669"/>
    <property type="project" value="UniProtKB-SubCell"/>
</dbReference>
<evidence type="ECO:0000256" key="8">
    <source>
        <dbReference type="ARBA" id="ARBA00022777"/>
    </source>
</evidence>
<evidence type="ECO:0000256" key="10">
    <source>
        <dbReference type="ARBA" id="ARBA00022989"/>
    </source>
</evidence>
<feature type="domain" description="Protein kinase" evidence="18">
    <location>
        <begin position="354"/>
        <end position="641"/>
    </location>
</feature>
<dbReference type="Pfam" id="PF14380">
    <property type="entry name" value="WAK_assoc"/>
    <property type="match status" value="2"/>
</dbReference>
<comment type="catalytic activity">
    <reaction evidence="13">
        <text>L-threonyl-[protein] + ATP = O-phospho-L-threonyl-[protein] + ADP + H(+)</text>
        <dbReference type="Rhea" id="RHEA:46608"/>
        <dbReference type="Rhea" id="RHEA-COMP:11060"/>
        <dbReference type="Rhea" id="RHEA-COMP:11605"/>
        <dbReference type="ChEBI" id="CHEBI:15378"/>
        <dbReference type="ChEBI" id="CHEBI:30013"/>
        <dbReference type="ChEBI" id="CHEBI:30616"/>
        <dbReference type="ChEBI" id="CHEBI:61977"/>
        <dbReference type="ChEBI" id="CHEBI:456216"/>
        <dbReference type="EC" id="2.7.11.1"/>
    </reaction>
</comment>
<keyword evidence="9 15" id="KW-0067">ATP-binding</keyword>
<evidence type="ECO:0000256" key="9">
    <source>
        <dbReference type="ARBA" id="ARBA00022840"/>
    </source>
</evidence>
<dbReference type="GO" id="GO:0004674">
    <property type="term" value="F:protein serine/threonine kinase activity"/>
    <property type="evidence" value="ECO:0007669"/>
    <property type="project" value="UniProtKB-KW"/>
</dbReference>
<dbReference type="SUPFAM" id="SSF56112">
    <property type="entry name" value="Protein kinase-like (PK-like)"/>
    <property type="match status" value="2"/>
</dbReference>
<dbReference type="EC" id="2.7.11.1" evidence="2"/>
<keyword evidence="20" id="KW-1185">Reference proteome</keyword>
<dbReference type="OrthoDB" id="4062651at2759"/>
<feature type="transmembrane region" description="Helical" evidence="16">
    <location>
        <begin position="671"/>
        <end position="693"/>
    </location>
</feature>
<evidence type="ECO:0000256" key="17">
    <source>
        <dbReference type="SAM" id="SignalP"/>
    </source>
</evidence>
<keyword evidence="12" id="KW-0325">Glycoprotein</keyword>
<evidence type="ECO:0000256" key="3">
    <source>
        <dbReference type="ARBA" id="ARBA00022527"/>
    </source>
</evidence>
<dbReference type="FunFam" id="1.10.510.10:FF:000590">
    <property type="entry name" value="PR5-like receptor kinase"/>
    <property type="match status" value="2"/>
</dbReference>
<evidence type="ECO:0000256" key="1">
    <source>
        <dbReference type="ARBA" id="ARBA00004479"/>
    </source>
</evidence>
<evidence type="ECO:0000256" key="11">
    <source>
        <dbReference type="ARBA" id="ARBA00023136"/>
    </source>
</evidence>
<evidence type="ECO:0000256" key="13">
    <source>
        <dbReference type="ARBA" id="ARBA00047899"/>
    </source>
</evidence>
<keyword evidence="6 17" id="KW-0732">Signal</keyword>
<evidence type="ECO:0000259" key="18">
    <source>
        <dbReference type="PROSITE" id="PS50011"/>
    </source>
</evidence>
<gene>
    <name evidence="19" type="ORF">CXB51_000347</name>
</gene>
<evidence type="ECO:0000256" key="7">
    <source>
        <dbReference type="ARBA" id="ARBA00022741"/>
    </source>
</evidence>
<dbReference type="PROSITE" id="PS00107">
    <property type="entry name" value="PROTEIN_KINASE_ATP"/>
    <property type="match status" value="2"/>
</dbReference>
<dbReference type="GO" id="GO:0005524">
    <property type="term" value="F:ATP binding"/>
    <property type="evidence" value="ECO:0007669"/>
    <property type="project" value="UniProtKB-UniRule"/>
</dbReference>
<reference evidence="19 20" key="1">
    <citation type="journal article" date="2021" name="bioRxiv">
        <title>The Gossypium anomalum genome as a resource for cotton improvement and evolutionary analysis of hybrid incompatibility.</title>
        <authorList>
            <person name="Grover C.E."/>
            <person name="Yuan D."/>
            <person name="Arick M.A."/>
            <person name="Miller E.R."/>
            <person name="Hu G."/>
            <person name="Peterson D.G."/>
            <person name="Wendel J.F."/>
            <person name="Udall J.A."/>
        </authorList>
    </citation>
    <scope>NUCLEOTIDE SEQUENCE [LARGE SCALE GENOMIC DNA]</scope>
    <source>
        <strain evidence="19">JFW-Udall</strain>
        <tissue evidence="19">Leaf</tissue>
    </source>
</reference>
<evidence type="ECO:0000313" key="19">
    <source>
        <dbReference type="EMBL" id="KAG8502425.1"/>
    </source>
</evidence>
<dbReference type="PROSITE" id="PS50011">
    <property type="entry name" value="PROTEIN_KINASE_DOM"/>
    <property type="match status" value="2"/>
</dbReference>
<keyword evidence="7 15" id="KW-0547">Nucleotide-binding</keyword>
<dbReference type="Gene3D" id="3.30.200.20">
    <property type="entry name" value="Phosphorylase Kinase, domain 1"/>
    <property type="match status" value="2"/>
</dbReference>
<keyword evidence="3" id="KW-0723">Serine/threonine-protein kinase</keyword>
<keyword evidence="8" id="KW-0418">Kinase</keyword>
<feature type="transmembrane region" description="Helical" evidence="16">
    <location>
        <begin position="281"/>
        <end position="302"/>
    </location>
</feature>